<evidence type="ECO:0000256" key="3">
    <source>
        <dbReference type="ARBA" id="ARBA00004931"/>
    </source>
</evidence>
<dbReference type="GO" id="GO:0052654">
    <property type="term" value="F:L-leucine-2-oxoglutarate transaminase activity"/>
    <property type="evidence" value="ECO:0007669"/>
    <property type="project" value="RHEA"/>
</dbReference>
<comment type="similarity">
    <text evidence="5">Belongs to the class-IV pyridoxal-phosphate-dependent aminotransferase family.</text>
</comment>
<dbReference type="GO" id="GO:0052655">
    <property type="term" value="F:L-valine-2-oxoglutarate transaminase activity"/>
    <property type="evidence" value="ECO:0007669"/>
    <property type="project" value="RHEA"/>
</dbReference>
<sequence length="331" mass="34422">MTRLVSIDGVLFTPEEAKVSVYDRGFLYGDSVFETIRTYGGEPFALDEHLARLERSAARIAITLPISRDELGREVIAALRAAEAAGRAAAGGADAAAGPAAGPTGAVAAPAESYLRVMLTRGSGPLGLDPTLAGAPLRVILVEPLRPLPGELYRNGIAVITARTQRAGDAAPGAKVSNYLESLLALRDARAAGAHEALILDPSGHVVEGTTSNVFLVERRPPSHEGAADPGQVLITPPREAGILVGITRAHVIGVARERNLPVCCEPVTMARLLAAEEVFITSSLREIVPVVRVDAHAIGSGVPGPTTRALHAAFRDKVGLGGAPLPWEGP</sequence>
<dbReference type="PANTHER" id="PTHR42743">
    <property type="entry name" value="AMINO-ACID AMINOTRANSFERASE"/>
    <property type="match status" value="1"/>
</dbReference>
<dbReference type="InterPro" id="IPR036038">
    <property type="entry name" value="Aminotransferase-like"/>
</dbReference>
<dbReference type="EMBL" id="CP012670">
    <property type="protein sequence ID" value="AUX19842.1"/>
    <property type="molecule type" value="Genomic_DNA"/>
</dbReference>
<dbReference type="InterPro" id="IPR043132">
    <property type="entry name" value="BCAT-like_C"/>
</dbReference>
<dbReference type="Pfam" id="PF01063">
    <property type="entry name" value="Aminotran_4"/>
    <property type="match status" value="1"/>
</dbReference>
<dbReference type="InterPro" id="IPR050571">
    <property type="entry name" value="Class-IV_PLP-Dep_Aminotrnsfr"/>
</dbReference>
<dbReference type="GO" id="GO:0052656">
    <property type="term" value="F:L-isoleucine-2-oxoglutarate transaminase activity"/>
    <property type="evidence" value="ECO:0007669"/>
    <property type="project" value="RHEA"/>
</dbReference>
<dbReference type="InterPro" id="IPR043131">
    <property type="entry name" value="BCAT-like_N"/>
</dbReference>
<comment type="pathway">
    <text evidence="4">Amino-acid biosynthesis; L-leucine biosynthesis; L-leucine from 3-methyl-2-oxobutanoate: step 4/4.</text>
</comment>
<dbReference type="GO" id="GO:0046394">
    <property type="term" value="P:carboxylic acid biosynthetic process"/>
    <property type="evidence" value="ECO:0007669"/>
    <property type="project" value="UniProtKB-ARBA"/>
</dbReference>
<proteinExistence type="inferred from homology"/>
<organism evidence="11 12">
    <name type="scientific">Sorangium cellulosum</name>
    <name type="common">Polyangium cellulosum</name>
    <dbReference type="NCBI Taxonomy" id="56"/>
    <lineage>
        <taxon>Bacteria</taxon>
        <taxon>Pseudomonadati</taxon>
        <taxon>Myxococcota</taxon>
        <taxon>Polyangia</taxon>
        <taxon>Polyangiales</taxon>
        <taxon>Polyangiaceae</taxon>
        <taxon>Sorangium</taxon>
    </lineage>
</organism>
<evidence type="ECO:0000256" key="2">
    <source>
        <dbReference type="ARBA" id="ARBA00004824"/>
    </source>
</evidence>
<evidence type="ECO:0000256" key="9">
    <source>
        <dbReference type="ARBA" id="ARBA00048798"/>
    </source>
</evidence>
<gene>
    <name evidence="11" type="primary">ilvE</name>
    <name evidence="11" type="ORF">SOCEGT47_002950</name>
</gene>
<comment type="catalytic activity">
    <reaction evidence="10">
        <text>L-leucine + 2-oxoglutarate = 4-methyl-2-oxopentanoate + L-glutamate</text>
        <dbReference type="Rhea" id="RHEA:18321"/>
        <dbReference type="ChEBI" id="CHEBI:16810"/>
        <dbReference type="ChEBI" id="CHEBI:17865"/>
        <dbReference type="ChEBI" id="CHEBI:29985"/>
        <dbReference type="ChEBI" id="CHEBI:57427"/>
        <dbReference type="EC" id="2.6.1.42"/>
    </reaction>
</comment>
<keyword evidence="11" id="KW-0808">Transferase</keyword>
<comment type="pathway">
    <text evidence="2">Amino-acid biosynthesis; L-isoleucine biosynthesis; L-isoleucine from 2-oxobutanoate: step 4/4.</text>
</comment>
<dbReference type="InterPro" id="IPR001544">
    <property type="entry name" value="Aminotrans_IV"/>
</dbReference>
<evidence type="ECO:0000256" key="4">
    <source>
        <dbReference type="ARBA" id="ARBA00005072"/>
    </source>
</evidence>
<comment type="catalytic activity">
    <reaction evidence="8">
        <text>L-valine + 2-oxoglutarate = 3-methyl-2-oxobutanoate + L-glutamate</text>
        <dbReference type="Rhea" id="RHEA:24813"/>
        <dbReference type="ChEBI" id="CHEBI:11851"/>
        <dbReference type="ChEBI" id="CHEBI:16810"/>
        <dbReference type="ChEBI" id="CHEBI:29985"/>
        <dbReference type="ChEBI" id="CHEBI:57762"/>
        <dbReference type="EC" id="2.6.1.42"/>
    </reaction>
</comment>
<reference evidence="11 12" key="1">
    <citation type="submission" date="2015-09" db="EMBL/GenBank/DDBJ databases">
        <title>Sorangium comparison.</title>
        <authorList>
            <person name="Zaburannyi N."/>
            <person name="Bunk B."/>
            <person name="Overmann J."/>
            <person name="Mueller R."/>
        </authorList>
    </citation>
    <scope>NUCLEOTIDE SEQUENCE [LARGE SCALE GENOMIC DNA]</scope>
    <source>
        <strain evidence="11 12">So ceGT47</strain>
    </source>
</reference>
<accession>A0A4V0NCP0</accession>
<dbReference type="PANTHER" id="PTHR42743:SF11">
    <property type="entry name" value="AMINODEOXYCHORISMATE LYASE"/>
    <property type="match status" value="1"/>
</dbReference>
<keyword evidence="11" id="KW-0032">Aminotransferase</keyword>
<dbReference type="FunFam" id="3.20.10.10:FF:000002">
    <property type="entry name" value="D-alanine aminotransferase"/>
    <property type="match status" value="1"/>
</dbReference>
<evidence type="ECO:0000313" key="12">
    <source>
        <dbReference type="Proteomes" id="UP000295781"/>
    </source>
</evidence>
<protein>
    <recommendedName>
        <fullName evidence="6">branched-chain-amino-acid transaminase</fullName>
        <ecNumber evidence="6">2.6.1.42</ecNumber>
    </recommendedName>
</protein>
<comment type="cofactor">
    <cofactor evidence="1">
        <name>pyridoxal 5'-phosphate</name>
        <dbReference type="ChEBI" id="CHEBI:597326"/>
    </cofactor>
</comment>
<dbReference type="RefSeq" id="WP_129344597.1">
    <property type="nucleotide sequence ID" value="NZ_CP012670.1"/>
</dbReference>
<evidence type="ECO:0000256" key="8">
    <source>
        <dbReference type="ARBA" id="ARBA00048212"/>
    </source>
</evidence>
<name>A0A4V0NCP0_SORCE</name>
<evidence type="ECO:0000313" key="11">
    <source>
        <dbReference type="EMBL" id="AUX19842.1"/>
    </source>
</evidence>
<evidence type="ECO:0000256" key="5">
    <source>
        <dbReference type="ARBA" id="ARBA00009320"/>
    </source>
</evidence>
<comment type="pathway">
    <text evidence="3">Amino-acid biosynthesis; L-valine biosynthesis; L-valine from pyruvate: step 4/4.</text>
</comment>
<dbReference type="GO" id="GO:0008652">
    <property type="term" value="P:amino acid biosynthetic process"/>
    <property type="evidence" value="ECO:0007669"/>
    <property type="project" value="UniProtKB-ARBA"/>
</dbReference>
<evidence type="ECO:0000256" key="6">
    <source>
        <dbReference type="ARBA" id="ARBA00013053"/>
    </source>
</evidence>
<keyword evidence="7" id="KW-0663">Pyridoxal phosphate</keyword>
<evidence type="ECO:0000256" key="10">
    <source>
        <dbReference type="ARBA" id="ARBA00049229"/>
    </source>
</evidence>
<comment type="catalytic activity">
    <reaction evidence="9">
        <text>L-isoleucine + 2-oxoglutarate = (S)-3-methyl-2-oxopentanoate + L-glutamate</text>
        <dbReference type="Rhea" id="RHEA:24801"/>
        <dbReference type="ChEBI" id="CHEBI:16810"/>
        <dbReference type="ChEBI" id="CHEBI:29985"/>
        <dbReference type="ChEBI" id="CHEBI:35146"/>
        <dbReference type="ChEBI" id="CHEBI:58045"/>
        <dbReference type="EC" id="2.6.1.42"/>
    </reaction>
</comment>
<dbReference type="OrthoDB" id="9805628at2"/>
<dbReference type="AlphaFoldDB" id="A0A4V0NCP0"/>
<dbReference type="SUPFAM" id="SSF56752">
    <property type="entry name" value="D-aminoacid aminotransferase-like PLP-dependent enzymes"/>
    <property type="match status" value="1"/>
</dbReference>
<dbReference type="EC" id="2.6.1.42" evidence="6"/>
<evidence type="ECO:0000256" key="7">
    <source>
        <dbReference type="ARBA" id="ARBA00022898"/>
    </source>
</evidence>
<evidence type="ECO:0000256" key="1">
    <source>
        <dbReference type="ARBA" id="ARBA00001933"/>
    </source>
</evidence>
<dbReference type="Gene3D" id="3.30.470.10">
    <property type="match status" value="1"/>
</dbReference>
<dbReference type="Gene3D" id="3.20.10.10">
    <property type="entry name" value="D-amino Acid Aminotransferase, subunit A, domain 2"/>
    <property type="match status" value="1"/>
</dbReference>
<dbReference type="Proteomes" id="UP000295781">
    <property type="component" value="Chromosome"/>
</dbReference>